<organism evidence="2 3">
    <name type="scientific">Acanthoscelides obtectus</name>
    <name type="common">Bean weevil</name>
    <name type="synonym">Bruchus obtectus</name>
    <dbReference type="NCBI Taxonomy" id="200917"/>
    <lineage>
        <taxon>Eukaryota</taxon>
        <taxon>Metazoa</taxon>
        <taxon>Ecdysozoa</taxon>
        <taxon>Arthropoda</taxon>
        <taxon>Hexapoda</taxon>
        <taxon>Insecta</taxon>
        <taxon>Pterygota</taxon>
        <taxon>Neoptera</taxon>
        <taxon>Endopterygota</taxon>
        <taxon>Coleoptera</taxon>
        <taxon>Polyphaga</taxon>
        <taxon>Cucujiformia</taxon>
        <taxon>Chrysomeloidea</taxon>
        <taxon>Chrysomelidae</taxon>
        <taxon>Bruchinae</taxon>
        <taxon>Bruchini</taxon>
        <taxon>Acanthoscelides</taxon>
    </lineage>
</organism>
<proteinExistence type="predicted"/>
<comment type="caution">
    <text evidence="2">The sequence shown here is derived from an EMBL/GenBank/DDBJ whole genome shotgun (WGS) entry which is preliminary data.</text>
</comment>
<feature type="region of interest" description="Disordered" evidence="1">
    <location>
        <begin position="1"/>
        <end position="34"/>
    </location>
</feature>
<sequence length="120" mass="14037">MSSSGSGKDPKREVNMEEELREARGDAETEVGDDDIEYCQAPTRPISPETEIITIECWDDNQNNENIEREGNHQNNQNYEEQDEDIQKDDIMNEVRWFLRWLFCCGLMMVVFREASSLLD</sequence>
<keyword evidence="3" id="KW-1185">Reference proteome</keyword>
<gene>
    <name evidence="2" type="ORF">ACAOBT_LOCUS8704</name>
</gene>
<feature type="region of interest" description="Disordered" evidence="1">
    <location>
        <begin position="63"/>
        <end position="87"/>
    </location>
</feature>
<evidence type="ECO:0000256" key="1">
    <source>
        <dbReference type="SAM" id="MobiDB-lite"/>
    </source>
</evidence>
<dbReference type="AlphaFoldDB" id="A0A9P0K8M6"/>
<protein>
    <submittedName>
        <fullName evidence="2">Uncharacterized protein</fullName>
    </submittedName>
</protein>
<reference evidence="2" key="1">
    <citation type="submission" date="2022-03" db="EMBL/GenBank/DDBJ databases">
        <authorList>
            <person name="Sayadi A."/>
        </authorList>
    </citation>
    <scope>NUCLEOTIDE SEQUENCE</scope>
</reference>
<dbReference type="EMBL" id="CAKOFQ010006768">
    <property type="protein sequence ID" value="CAH1970051.1"/>
    <property type="molecule type" value="Genomic_DNA"/>
</dbReference>
<accession>A0A9P0K8M6</accession>
<evidence type="ECO:0000313" key="3">
    <source>
        <dbReference type="Proteomes" id="UP001152888"/>
    </source>
</evidence>
<name>A0A9P0K8M6_ACAOB</name>
<evidence type="ECO:0000313" key="2">
    <source>
        <dbReference type="EMBL" id="CAH1970051.1"/>
    </source>
</evidence>
<dbReference type="Proteomes" id="UP001152888">
    <property type="component" value="Unassembled WGS sequence"/>
</dbReference>